<dbReference type="EMBL" id="UGPW01000001">
    <property type="protein sequence ID" value="STY86447.1"/>
    <property type="molecule type" value="Genomic_DNA"/>
</dbReference>
<dbReference type="SUPFAM" id="SSF48371">
    <property type="entry name" value="ARM repeat"/>
    <property type="match status" value="1"/>
</dbReference>
<sequence length="453" mass="51774">MSLFIGMFSGLNLIFTIIITSVFCLSVYWLQKNKQTKFVKQAPTLLTSLGIFGTFFGIVIALLGFDGVDNIKEQIDIIISGMQTAFITSVEGLLLSIILKVLIIFKKDDANQSDATGEQLIQSFIQQTENSSQSVEKLTLLINAIGQDGDNSLIGQIRLMRSDFNDYQKHNKEFEIKLWQEMDKVTETLAKSATETIIEALKDVIHDFNENLTEQFGENFKELNRAVFELVTWQENYRQQIQAMTEQYALGVQAINNTKEAVIKIEDSTKFIPDYMRGLGIIINDNQNQLNELAKHLQTFADIRQQAVESLPKIQEHIKSVLDNMQNGSQNIQIATREMQQNLTNWVSNFEHLIQKAQQDLQTSLMNITSEQKEFIRVQMRDLTKSAQKSYSDMQKDINEILKETQKNMATTQEKTISDMATSLVNITRQFANDYASLTEQMNRVIRQNGGFR</sequence>
<dbReference type="InterPro" id="IPR016024">
    <property type="entry name" value="ARM-type_fold"/>
</dbReference>
<evidence type="ECO:0000256" key="5">
    <source>
        <dbReference type="ARBA" id="ARBA00023136"/>
    </source>
</evidence>
<proteinExistence type="inferred from homology"/>
<keyword evidence="2" id="KW-1003">Cell membrane</keyword>
<dbReference type="SUPFAM" id="SSF58113">
    <property type="entry name" value="Apolipoprotein A-I"/>
    <property type="match status" value="1"/>
</dbReference>
<evidence type="ECO:0000256" key="6">
    <source>
        <dbReference type="RuleBase" id="RU004057"/>
    </source>
</evidence>
<feature type="transmembrane region" description="Helical" evidence="7">
    <location>
        <begin position="6"/>
        <end position="30"/>
    </location>
</feature>
<feature type="transmembrane region" description="Helical" evidence="7">
    <location>
        <begin position="77"/>
        <end position="103"/>
    </location>
</feature>
<keyword evidence="6" id="KW-0813">Transport</keyword>
<name>A0A378PJ41_9GAMM</name>
<keyword evidence="5 7" id="KW-0472">Membrane</keyword>
<dbReference type="AlphaFoldDB" id="A0A378PJ41"/>
<dbReference type="InterPro" id="IPR002898">
    <property type="entry name" value="MotA_ExbB_proton_chnl"/>
</dbReference>
<evidence type="ECO:0000256" key="4">
    <source>
        <dbReference type="ARBA" id="ARBA00022989"/>
    </source>
</evidence>
<reference evidence="9 10" key="1">
    <citation type="submission" date="2018-06" db="EMBL/GenBank/DDBJ databases">
        <authorList>
            <consortium name="Pathogen Informatics"/>
            <person name="Doyle S."/>
        </authorList>
    </citation>
    <scope>NUCLEOTIDE SEQUENCE [LARGE SCALE GENOMIC DNA]</scope>
    <source>
        <strain evidence="9 10">NCTC11227</strain>
    </source>
</reference>
<evidence type="ECO:0000256" key="3">
    <source>
        <dbReference type="ARBA" id="ARBA00022692"/>
    </source>
</evidence>
<evidence type="ECO:0000256" key="7">
    <source>
        <dbReference type="SAM" id="Phobius"/>
    </source>
</evidence>
<gene>
    <name evidence="9" type="ORF">NCTC11227_00428</name>
</gene>
<feature type="domain" description="MotA/TolQ/ExbB proton channel" evidence="8">
    <location>
        <begin position="33"/>
        <end position="101"/>
    </location>
</feature>
<dbReference type="Proteomes" id="UP000255102">
    <property type="component" value="Unassembled WGS sequence"/>
</dbReference>
<dbReference type="Pfam" id="PF01618">
    <property type="entry name" value="MotA_ExbB"/>
    <property type="match status" value="1"/>
</dbReference>
<evidence type="ECO:0000259" key="8">
    <source>
        <dbReference type="Pfam" id="PF01618"/>
    </source>
</evidence>
<evidence type="ECO:0000313" key="9">
    <source>
        <dbReference type="EMBL" id="STY86447.1"/>
    </source>
</evidence>
<keyword evidence="6" id="KW-0653">Protein transport</keyword>
<accession>A0A378PJ41</accession>
<dbReference type="Gene3D" id="1.10.287.950">
    <property type="entry name" value="Methyl-accepting chemotaxis protein"/>
    <property type="match status" value="1"/>
</dbReference>
<dbReference type="GO" id="GO:0005886">
    <property type="term" value="C:plasma membrane"/>
    <property type="evidence" value="ECO:0007669"/>
    <property type="project" value="UniProtKB-SubCell"/>
</dbReference>
<evidence type="ECO:0000256" key="2">
    <source>
        <dbReference type="ARBA" id="ARBA00022475"/>
    </source>
</evidence>
<organism evidence="9 10">
    <name type="scientific">Moraxella ovis</name>
    <dbReference type="NCBI Taxonomy" id="29433"/>
    <lineage>
        <taxon>Bacteria</taxon>
        <taxon>Pseudomonadati</taxon>
        <taxon>Pseudomonadota</taxon>
        <taxon>Gammaproteobacteria</taxon>
        <taxon>Moraxellales</taxon>
        <taxon>Moraxellaceae</taxon>
        <taxon>Moraxella</taxon>
    </lineage>
</organism>
<dbReference type="GO" id="GO:0015031">
    <property type="term" value="P:protein transport"/>
    <property type="evidence" value="ECO:0007669"/>
    <property type="project" value="UniProtKB-KW"/>
</dbReference>
<keyword evidence="4 7" id="KW-1133">Transmembrane helix</keyword>
<evidence type="ECO:0000256" key="1">
    <source>
        <dbReference type="ARBA" id="ARBA00004651"/>
    </source>
</evidence>
<evidence type="ECO:0000313" key="10">
    <source>
        <dbReference type="Proteomes" id="UP000255102"/>
    </source>
</evidence>
<keyword evidence="3 7" id="KW-0812">Transmembrane</keyword>
<dbReference type="RefSeq" id="WP_063513561.1">
    <property type="nucleotide sequence ID" value="NZ_CP011158.1"/>
</dbReference>
<feature type="transmembrane region" description="Helical" evidence="7">
    <location>
        <begin position="42"/>
        <end position="65"/>
    </location>
</feature>
<protein>
    <recommendedName>
        <fullName evidence="8">MotA/TolQ/ExbB proton channel domain-containing protein</fullName>
    </recommendedName>
</protein>
<comment type="subcellular location">
    <subcellularLocation>
        <location evidence="1">Cell membrane</location>
        <topology evidence="1">Multi-pass membrane protein</topology>
    </subcellularLocation>
    <subcellularLocation>
        <location evidence="6">Membrane</location>
        <topology evidence="6">Multi-pass membrane protein</topology>
    </subcellularLocation>
</comment>
<comment type="similarity">
    <text evidence="6">Belongs to the exbB/tolQ family.</text>
</comment>